<dbReference type="EMBL" id="AECU01000119">
    <property type="protein sequence ID" value="EFQ07023.1"/>
    <property type="molecule type" value="Genomic_DNA"/>
</dbReference>
<dbReference type="BioCyc" id="FCF748224-HMP:GTSS-141-MONOMER"/>
<dbReference type="SUPFAM" id="SSF52980">
    <property type="entry name" value="Restriction endonuclease-like"/>
    <property type="match status" value="1"/>
</dbReference>
<dbReference type="HOGENOM" id="CLU_1737800_0_0_9"/>
<sequence>MRPSDTRTRQKKDRLQQARNARGKVWQNDLLDILCGIPKVWCRGWPADYSGQPYDIEATIDGRSWGIECKHIAKGSLPFSAFRPNEVENLSRKEDAGGIAVVAVRRDSPAVDCYFPWYYIRDRIESGERGSVKLENLPTDILNVLEVVHP</sequence>
<dbReference type="RefSeq" id="WP_005941815.1">
    <property type="nucleotide sequence ID" value="NZ_GL538315.1"/>
</dbReference>
<evidence type="ECO:0000313" key="2">
    <source>
        <dbReference type="Proteomes" id="UP000006028"/>
    </source>
</evidence>
<dbReference type="AlphaFoldDB" id="E2ZIG5"/>
<gene>
    <name evidence="1" type="ORF">HMPREF9436_01459</name>
</gene>
<dbReference type="Proteomes" id="UP000006028">
    <property type="component" value="Unassembled WGS sequence"/>
</dbReference>
<dbReference type="OrthoDB" id="1912254at2"/>
<name>E2ZIG5_9FIRM</name>
<dbReference type="STRING" id="748224.HMPREF9436_01459"/>
<dbReference type="InterPro" id="IPR011335">
    <property type="entry name" value="Restrct_endonuc-II-like"/>
</dbReference>
<proteinExistence type="predicted"/>
<evidence type="ECO:0000313" key="1">
    <source>
        <dbReference type="EMBL" id="EFQ07023.1"/>
    </source>
</evidence>
<dbReference type="InterPro" id="IPR011856">
    <property type="entry name" value="tRNA_endonuc-like_dom_sf"/>
</dbReference>
<dbReference type="Gene3D" id="3.40.1350.10">
    <property type="match status" value="1"/>
</dbReference>
<organism evidence="1 2">
    <name type="scientific">Faecalibacterium cf. prausnitzii KLE1255</name>
    <dbReference type="NCBI Taxonomy" id="748224"/>
    <lineage>
        <taxon>Bacteria</taxon>
        <taxon>Bacillati</taxon>
        <taxon>Bacillota</taxon>
        <taxon>Clostridia</taxon>
        <taxon>Eubacteriales</taxon>
        <taxon>Oscillospiraceae</taxon>
        <taxon>Faecalibacterium</taxon>
    </lineage>
</organism>
<dbReference type="GO" id="GO:0003676">
    <property type="term" value="F:nucleic acid binding"/>
    <property type="evidence" value="ECO:0007669"/>
    <property type="project" value="InterPro"/>
</dbReference>
<comment type="caution">
    <text evidence="1">The sequence shown here is derived from an EMBL/GenBank/DDBJ whole genome shotgun (WGS) entry which is preliminary data.</text>
</comment>
<reference evidence="1 2" key="1">
    <citation type="submission" date="2010-08" db="EMBL/GenBank/DDBJ databases">
        <authorList>
            <person name="Weinstock G."/>
            <person name="Sodergren E."/>
            <person name="Clifton S."/>
            <person name="Fulton L."/>
            <person name="Fulton B."/>
            <person name="Courtney L."/>
            <person name="Fronick C."/>
            <person name="Harrison M."/>
            <person name="Strong C."/>
            <person name="Farmer C."/>
            <person name="Delahaunty K."/>
            <person name="Markovic C."/>
            <person name="Hall O."/>
            <person name="Minx P."/>
            <person name="Tomlinson C."/>
            <person name="Mitreva M."/>
            <person name="Hou S."/>
            <person name="Chen J."/>
            <person name="Wollam A."/>
            <person name="Pepin K.H."/>
            <person name="Johnson M."/>
            <person name="Bhonagiri V."/>
            <person name="Zhang X."/>
            <person name="Suruliraj S."/>
            <person name="Warren W."/>
            <person name="Chinwalla A."/>
            <person name="Mardis E.R."/>
            <person name="Wilson R.K."/>
        </authorList>
    </citation>
    <scope>NUCLEOTIDE SEQUENCE [LARGE SCALE GENOMIC DNA]</scope>
    <source>
        <strain evidence="1 2">KLE1255</strain>
    </source>
</reference>
<accession>E2ZIG5</accession>
<protein>
    <submittedName>
        <fullName evidence="1">Uncharacterized protein</fullName>
    </submittedName>
</protein>